<sequence length="205" mass="22202">MASYLETADLTETALIGHAVAGDKSAFTALVARDQNRLLETISRELTKGDSEQAADLAQQALLDVYRTLETIDRDRPFFDSVIAQARTLAARAITPVEENFTDILGGGNTQDRKALKQALSEQGIPGALLATQEAEAALQALLVVAQVRRDKHAPGIGYLFAICVRGHTIEQIARREKTTPDQIETAVRTACQSMRGSLKTIMAP</sequence>
<dbReference type="GO" id="GO:0006352">
    <property type="term" value="P:DNA-templated transcription initiation"/>
    <property type="evidence" value="ECO:0007669"/>
    <property type="project" value="InterPro"/>
</dbReference>
<evidence type="ECO:0000313" key="1">
    <source>
        <dbReference type="EMBL" id="QQG35972.1"/>
    </source>
</evidence>
<reference evidence="1 2" key="1">
    <citation type="submission" date="2020-07" db="EMBL/GenBank/DDBJ databases">
        <title>Huge and variable diversity of episymbiotic CPR bacteria and DPANN archaea in groundwater ecosystems.</title>
        <authorList>
            <person name="He C.Y."/>
            <person name="Keren R."/>
            <person name="Whittaker M."/>
            <person name="Farag I.F."/>
            <person name="Doudna J."/>
            <person name="Cate J.H.D."/>
            <person name="Banfield J.F."/>
        </authorList>
    </citation>
    <scope>NUCLEOTIDE SEQUENCE [LARGE SCALE GENOMIC DNA]</scope>
    <source>
        <strain evidence="1">NC_groundwater_70_Ag_B-0.1um_54_66</strain>
    </source>
</reference>
<dbReference type="Proteomes" id="UP000595362">
    <property type="component" value="Chromosome"/>
</dbReference>
<dbReference type="Gene3D" id="1.10.1740.10">
    <property type="match status" value="1"/>
</dbReference>
<name>A0A7T5R1T0_9BACT</name>
<dbReference type="AlphaFoldDB" id="A0A7T5R1T0"/>
<gene>
    <name evidence="1" type="ORF">HYS17_10800</name>
</gene>
<proteinExistence type="predicted"/>
<dbReference type="GO" id="GO:0003700">
    <property type="term" value="F:DNA-binding transcription factor activity"/>
    <property type="evidence" value="ECO:0007669"/>
    <property type="project" value="InterPro"/>
</dbReference>
<protein>
    <submittedName>
        <fullName evidence="1">Uncharacterized protein</fullName>
    </submittedName>
</protein>
<organism evidence="1 2">
    <name type="scientific">Micavibrio aeruginosavorus</name>
    <dbReference type="NCBI Taxonomy" id="349221"/>
    <lineage>
        <taxon>Bacteria</taxon>
        <taxon>Pseudomonadati</taxon>
        <taxon>Bdellovibrionota</taxon>
        <taxon>Bdellovibrionia</taxon>
        <taxon>Bdellovibrionales</taxon>
        <taxon>Pseudobdellovibrionaceae</taxon>
        <taxon>Micavibrio</taxon>
    </lineage>
</organism>
<dbReference type="InterPro" id="IPR013325">
    <property type="entry name" value="RNA_pol_sigma_r2"/>
</dbReference>
<dbReference type="SUPFAM" id="SSF88946">
    <property type="entry name" value="Sigma2 domain of RNA polymerase sigma factors"/>
    <property type="match status" value="1"/>
</dbReference>
<accession>A0A7T5R1T0</accession>
<dbReference type="EMBL" id="CP066681">
    <property type="protein sequence ID" value="QQG35972.1"/>
    <property type="molecule type" value="Genomic_DNA"/>
</dbReference>
<evidence type="ECO:0000313" key="2">
    <source>
        <dbReference type="Proteomes" id="UP000595362"/>
    </source>
</evidence>